<dbReference type="Pfam" id="PF05235">
    <property type="entry name" value="CHAD"/>
    <property type="match status" value="1"/>
</dbReference>
<dbReference type="Gene3D" id="1.40.20.10">
    <property type="entry name" value="CHAD domain"/>
    <property type="match status" value="1"/>
</dbReference>
<dbReference type="AlphaFoldDB" id="A0A2N9APL6"/>
<dbReference type="PANTHER" id="PTHR39569">
    <property type="entry name" value="INORGANIC TRIPHOSPHATASE"/>
    <property type="match status" value="1"/>
</dbReference>
<proteinExistence type="predicted"/>
<accession>A0A2N9APL6</accession>
<dbReference type="SMART" id="SM01118">
    <property type="entry name" value="CYTH"/>
    <property type="match status" value="1"/>
</dbReference>
<dbReference type="InterPro" id="IPR023577">
    <property type="entry name" value="CYTH_domain"/>
</dbReference>
<evidence type="ECO:0000313" key="4">
    <source>
        <dbReference type="Proteomes" id="UP000233769"/>
    </source>
</evidence>
<dbReference type="SUPFAM" id="SSF55154">
    <property type="entry name" value="CYTH-like phosphatases"/>
    <property type="match status" value="1"/>
</dbReference>
<dbReference type="InterPro" id="IPR033469">
    <property type="entry name" value="CYTH-like_dom_sf"/>
</dbReference>
<dbReference type="PROSITE" id="PS51708">
    <property type="entry name" value="CHAD"/>
    <property type="match status" value="1"/>
</dbReference>
<dbReference type="Proteomes" id="UP000233769">
    <property type="component" value="Chromosome tk0001"/>
</dbReference>
<name>A0A2N9APL6_METEX</name>
<sequence length="512" mass="57038">MSDPREIELKLECEPSDLAVLQDHPLLREAAVQGEAELASVYFDTPDRQLHAAGLGLRVRESEGRFVQTLKAEGDGLFDRPEWEQPVEGAEPDRAALADTPFARRVADDAALEPLFTTRVTRRTYLVEQGESRIEVALDLGRIEAPAAGDDILSICEIELELKEGTASDVFALAYAIAALVPVRLGVRSKAERGYALAAGKIDRVRKSEPVPLHDDMSAAEAFRAVAHACLRHMRINEDILLKSRDADALHQMRVAIRRLRSAFSLFGDLVDDPLGVRIRAELKAATEPLGRARNLDVFLATILPAERERHPDEVGLLGLERQLEDERAKAYRDLAALLRSDAWRMLLLDLIGWINAGPWLRDDSPGRVSLREEPARVFAARELDRRRRQVKRRGRHLDDLDPEERHRVRIAAKKLRYGAEFFAPLFPGKKAGKRHGAFGKALSDLQDHLGALNDIATGHELMRDLTVEPAGATTLFAAGMTAADIEARSRKLLEAAAEAHEDLVDTKPFWR</sequence>
<organism evidence="3 4">
    <name type="scientific">Methylorubrum extorquens</name>
    <name type="common">Methylobacterium dichloromethanicum</name>
    <name type="synonym">Methylobacterium extorquens</name>
    <dbReference type="NCBI Taxonomy" id="408"/>
    <lineage>
        <taxon>Bacteria</taxon>
        <taxon>Pseudomonadati</taxon>
        <taxon>Pseudomonadota</taxon>
        <taxon>Alphaproteobacteria</taxon>
        <taxon>Hyphomicrobiales</taxon>
        <taxon>Methylobacteriaceae</taxon>
        <taxon>Methylorubrum</taxon>
    </lineage>
</organism>
<dbReference type="GO" id="GO:0050355">
    <property type="term" value="F:inorganic triphosphate phosphatase activity"/>
    <property type="evidence" value="ECO:0007669"/>
    <property type="project" value="InterPro"/>
</dbReference>
<reference evidence="4" key="1">
    <citation type="submission" date="2017-10" db="EMBL/GenBank/DDBJ databases">
        <authorList>
            <person name="Regsiter A."/>
            <person name="William W."/>
        </authorList>
    </citation>
    <scope>NUCLEOTIDE SEQUENCE [LARGE SCALE GENOMIC DNA]</scope>
</reference>
<dbReference type="Pfam" id="PF01928">
    <property type="entry name" value="CYTH"/>
    <property type="match status" value="1"/>
</dbReference>
<dbReference type="EMBL" id="LT962688">
    <property type="protein sequence ID" value="SOR29278.1"/>
    <property type="molecule type" value="Genomic_DNA"/>
</dbReference>
<dbReference type="InterPro" id="IPR007899">
    <property type="entry name" value="CHAD_dom"/>
</dbReference>
<evidence type="ECO:0000313" key="3">
    <source>
        <dbReference type="EMBL" id="SOR29278.1"/>
    </source>
</evidence>
<dbReference type="PANTHER" id="PTHR39569:SF1">
    <property type="entry name" value="INORGANIC TRIPHOSPHATASE"/>
    <property type="match status" value="1"/>
</dbReference>
<gene>
    <name evidence="3" type="ORF">TK0001_2676</name>
</gene>
<feature type="domain" description="CYTH" evidence="1">
    <location>
        <begin position="4"/>
        <end position="201"/>
    </location>
</feature>
<dbReference type="CDD" id="cd07756">
    <property type="entry name" value="CYTH-like_Pase_CHAD"/>
    <property type="match status" value="1"/>
</dbReference>
<feature type="domain" description="CHAD" evidence="2">
    <location>
        <begin position="216"/>
        <end position="506"/>
    </location>
</feature>
<dbReference type="PROSITE" id="PS51707">
    <property type="entry name" value="CYTH"/>
    <property type="match status" value="1"/>
</dbReference>
<dbReference type="InterPro" id="IPR039013">
    <property type="entry name" value="YgiF"/>
</dbReference>
<evidence type="ECO:0008006" key="5">
    <source>
        <dbReference type="Google" id="ProtNLM"/>
    </source>
</evidence>
<dbReference type="Gene3D" id="2.40.320.10">
    <property type="entry name" value="Hypothetical Protein Pfu-838710-001"/>
    <property type="match status" value="1"/>
</dbReference>
<dbReference type="SMART" id="SM00880">
    <property type="entry name" value="CHAD"/>
    <property type="match status" value="1"/>
</dbReference>
<evidence type="ECO:0000259" key="1">
    <source>
        <dbReference type="PROSITE" id="PS51707"/>
    </source>
</evidence>
<dbReference type="RefSeq" id="WP_003600996.1">
    <property type="nucleotide sequence ID" value="NZ_CP195989.1"/>
</dbReference>
<protein>
    <recommendedName>
        <fullName evidence="5">Inorganic triphosphatase</fullName>
    </recommendedName>
</protein>
<evidence type="ECO:0000259" key="2">
    <source>
        <dbReference type="PROSITE" id="PS51708"/>
    </source>
</evidence>
<dbReference type="InterPro" id="IPR038186">
    <property type="entry name" value="CHAD_dom_sf"/>
</dbReference>
<dbReference type="GO" id="GO:0046872">
    <property type="term" value="F:metal ion binding"/>
    <property type="evidence" value="ECO:0007669"/>
    <property type="project" value="TreeGrafter"/>
</dbReference>